<gene>
    <name evidence="2" type="ORF">vBPaeSS2019XI_031</name>
</gene>
<dbReference type="InterPro" id="IPR056642">
    <property type="entry name" value="DUF7740"/>
</dbReference>
<protein>
    <recommendedName>
        <fullName evidence="1">DUF7740 domain-containing protein</fullName>
    </recommendedName>
</protein>
<keyword evidence="3" id="KW-1185">Reference proteome</keyword>
<evidence type="ECO:0000313" key="2">
    <source>
        <dbReference type="EMBL" id="QIG56909.1"/>
    </source>
</evidence>
<organism evidence="2 3">
    <name type="scientific">Pseudomonas phage vB_Pae-SS2019XI</name>
    <dbReference type="NCBI Taxonomy" id="2660688"/>
    <lineage>
        <taxon>Viruses</taxon>
        <taxon>Duplodnaviria</taxon>
        <taxon>Heunggongvirae</taxon>
        <taxon>Uroviricota</taxon>
        <taxon>Caudoviricetes</taxon>
        <taxon>Casjensviridae</taxon>
        <taxon>Maxdohrnvirus</taxon>
        <taxon>Maxdohrnvirus SS2019XI</taxon>
    </lineage>
</organism>
<name>A0A6G6XHB7_9CAUD</name>
<feature type="domain" description="DUF7740" evidence="1">
    <location>
        <begin position="1"/>
        <end position="63"/>
    </location>
</feature>
<accession>A0A6G6XHB7</accession>
<reference evidence="2 3" key="1">
    <citation type="submission" date="2019-10" db="EMBL/GenBank/DDBJ databases">
        <title>Genome of the temperate Pseudomonas aerugionosa phage vB_Pae-SS2019XI.</title>
        <authorList>
            <person name="Hammerl J.A."/>
            <person name="Jaeckel C."/>
            <person name="Schnehle S."/>
            <person name="Schmoger S."/>
        </authorList>
    </citation>
    <scope>NUCLEOTIDE SEQUENCE [LARGE SCALE GENOMIC DNA]</scope>
</reference>
<dbReference type="Pfam" id="PF24886">
    <property type="entry name" value="DUF7740"/>
    <property type="match status" value="1"/>
</dbReference>
<evidence type="ECO:0000259" key="1">
    <source>
        <dbReference type="Pfam" id="PF24886"/>
    </source>
</evidence>
<sequence>MTYLDAALCIALAARIHRDPARVRATVKKCLKRMPRAQHGAIPLIASSRDPLAVVEHMLENLE</sequence>
<evidence type="ECO:0000313" key="3">
    <source>
        <dbReference type="Proteomes" id="UP000502584"/>
    </source>
</evidence>
<dbReference type="Proteomes" id="UP000502584">
    <property type="component" value="Segment"/>
</dbReference>
<proteinExistence type="predicted"/>
<dbReference type="EMBL" id="MN536026">
    <property type="protein sequence ID" value="QIG56909.1"/>
    <property type="molecule type" value="Genomic_DNA"/>
</dbReference>